<dbReference type="AlphaFoldDB" id="A0A918B7N0"/>
<dbReference type="Proteomes" id="UP000654123">
    <property type="component" value="Unassembled WGS sequence"/>
</dbReference>
<gene>
    <name evidence="2" type="ORF">GCM10010249_56700</name>
</gene>
<evidence type="ECO:0000313" key="3">
    <source>
        <dbReference type="Proteomes" id="UP000654123"/>
    </source>
</evidence>
<proteinExistence type="predicted"/>
<accession>A0A918B7N0</accession>
<reference evidence="2" key="1">
    <citation type="journal article" date="2014" name="Int. J. Syst. Evol. Microbiol.">
        <title>Complete genome sequence of Corynebacterium casei LMG S-19264T (=DSM 44701T), isolated from a smear-ripened cheese.</title>
        <authorList>
            <consortium name="US DOE Joint Genome Institute (JGI-PGF)"/>
            <person name="Walter F."/>
            <person name="Albersmeier A."/>
            <person name="Kalinowski J."/>
            <person name="Ruckert C."/>
        </authorList>
    </citation>
    <scope>NUCLEOTIDE SEQUENCE</scope>
    <source>
        <strain evidence="2">JCM 4335</strain>
    </source>
</reference>
<keyword evidence="3" id="KW-1185">Reference proteome</keyword>
<feature type="compositionally biased region" description="Low complexity" evidence="1">
    <location>
        <begin position="26"/>
        <end position="38"/>
    </location>
</feature>
<organism evidence="2 3">
    <name type="scientific">Streptomyces roseolilacinus</name>
    <dbReference type="NCBI Taxonomy" id="66904"/>
    <lineage>
        <taxon>Bacteria</taxon>
        <taxon>Bacillati</taxon>
        <taxon>Actinomycetota</taxon>
        <taxon>Actinomycetes</taxon>
        <taxon>Kitasatosporales</taxon>
        <taxon>Streptomycetaceae</taxon>
        <taxon>Streptomyces</taxon>
    </lineage>
</organism>
<protein>
    <submittedName>
        <fullName evidence="2">Uncharacterized protein</fullName>
    </submittedName>
</protein>
<dbReference type="RefSeq" id="WP_229840858.1">
    <property type="nucleotide sequence ID" value="NZ_BMSV01000015.1"/>
</dbReference>
<evidence type="ECO:0000313" key="2">
    <source>
        <dbReference type="EMBL" id="GGQ30621.1"/>
    </source>
</evidence>
<evidence type="ECO:0000256" key="1">
    <source>
        <dbReference type="SAM" id="MobiDB-lite"/>
    </source>
</evidence>
<dbReference type="EMBL" id="BMSV01000015">
    <property type="protein sequence ID" value="GGQ30621.1"/>
    <property type="molecule type" value="Genomic_DNA"/>
</dbReference>
<name>A0A918B7N0_9ACTN</name>
<comment type="caution">
    <text evidence="2">The sequence shown here is derived from an EMBL/GenBank/DDBJ whole genome shotgun (WGS) entry which is preliminary data.</text>
</comment>
<feature type="region of interest" description="Disordered" evidence="1">
    <location>
        <begin position="18"/>
        <end position="66"/>
    </location>
</feature>
<reference evidence="2" key="2">
    <citation type="submission" date="2020-09" db="EMBL/GenBank/DDBJ databases">
        <authorList>
            <person name="Sun Q."/>
            <person name="Ohkuma M."/>
        </authorList>
    </citation>
    <scope>NUCLEOTIDE SEQUENCE</scope>
    <source>
        <strain evidence="2">JCM 4335</strain>
    </source>
</reference>
<sequence>MSIIPTLVRLLLGLLAPGSGRRRAGAGRPTPTPGITDTPTRREAPRAGLPRLRSPYGSAEPLDGHASPLVRPYLLAHERRENQARRRLTLLLAADFGIDLDTRILHGAGVPR</sequence>